<organism evidence="1 2">
    <name type="scientific">Halapricum salinum</name>
    <dbReference type="NCBI Taxonomy" id="1457250"/>
    <lineage>
        <taxon>Archaea</taxon>
        <taxon>Methanobacteriati</taxon>
        <taxon>Methanobacteriota</taxon>
        <taxon>Stenosarchaea group</taxon>
        <taxon>Halobacteria</taxon>
        <taxon>Halobacteriales</taxon>
        <taxon>Haloarculaceae</taxon>
        <taxon>Halapricum</taxon>
    </lineage>
</organism>
<reference evidence="1 2" key="1">
    <citation type="journal article" date="2019" name="Nat. Commun.">
        <title>A new type of DNA phosphorothioation-based antiviral system in archaea.</title>
        <authorList>
            <person name="Xiong L."/>
            <person name="Liu S."/>
            <person name="Chen S."/>
            <person name="Xiao Y."/>
            <person name="Zhu B."/>
            <person name="Gao Y."/>
            <person name="Zhang Y."/>
            <person name="Chen B."/>
            <person name="Luo J."/>
            <person name="Deng Z."/>
            <person name="Chen X."/>
            <person name="Wang L."/>
            <person name="Chen S."/>
        </authorList>
    </citation>
    <scope>NUCLEOTIDE SEQUENCE [LARGE SCALE GENOMIC DNA]</scope>
    <source>
        <strain evidence="1 2">CBA1105</strain>
    </source>
</reference>
<dbReference type="Pfam" id="PF26448">
    <property type="entry name" value="DUF8127"/>
    <property type="match status" value="1"/>
</dbReference>
<gene>
    <name evidence="1" type="ORF">DV733_04625</name>
</gene>
<keyword evidence="2" id="KW-1185">Reference proteome</keyword>
<proteinExistence type="predicted"/>
<evidence type="ECO:0000313" key="2">
    <source>
        <dbReference type="Proteomes" id="UP000296706"/>
    </source>
</evidence>
<dbReference type="KEGG" id="hsn:DV733_04625"/>
<dbReference type="STRING" id="1457250.GCA_000755225_03229"/>
<dbReference type="OrthoDB" id="267182at2157"/>
<protein>
    <submittedName>
        <fullName evidence="1">Uncharacterized protein</fullName>
    </submittedName>
</protein>
<dbReference type="EMBL" id="CP031310">
    <property type="protein sequence ID" value="QCC50571.1"/>
    <property type="molecule type" value="Genomic_DNA"/>
</dbReference>
<accession>A0A4D6HAL9</accession>
<sequence length="207" mass="22526">MVVPREALLLVIGLLLLAQPVVGNGPGPETQYTYEVEPVNLSNHESVEILFEHPAVAVQRSSTVRVVRNAATETFSEEAEIVAPELRDLVDRRFFADDSGDQYYRVDARITNGTFKLDASPVSARAVVEELGVSLTDALEPIRNAVDGDVTSRTEAQATVVTDGDRALLVRVVDTESVPDRLAIVKIPAYAVGVALVIYAELSLRRE</sequence>
<dbReference type="AlphaFoldDB" id="A0A4D6HAL9"/>
<dbReference type="Proteomes" id="UP000296706">
    <property type="component" value="Chromosome"/>
</dbReference>
<dbReference type="InterPro" id="IPR058440">
    <property type="entry name" value="DUF8127"/>
</dbReference>
<evidence type="ECO:0000313" key="1">
    <source>
        <dbReference type="EMBL" id="QCC50571.1"/>
    </source>
</evidence>
<name>A0A4D6HAL9_9EURY</name>
<dbReference type="GeneID" id="39847123"/>
<dbReference type="RefSeq" id="WP_049994016.1">
    <property type="nucleotide sequence ID" value="NZ_CP031310.1"/>
</dbReference>